<reference evidence="1 2" key="1">
    <citation type="submission" date="2019-01" db="EMBL/GenBank/DDBJ databases">
        <title>Sequencing of cultivated peanut Arachis hypogaea provides insights into genome evolution and oil improvement.</title>
        <authorList>
            <person name="Chen X."/>
        </authorList>
    </citation>
    <scope>NUCLEOTIDE SEQUENCE [LARGE SCALE GENOMIC DNA]</scope>
    <source>
        <strain evidence="2">cv. Fuhuasheng</strain>
        <tissue evidence="1">Leaves</tissue>
    </source>
</reference>
<dbReference type="Proteomes" id="UP000289738">
    <property type="component" value="Chromosome B05"/>
</dbReference>
<evidence type="ECO:0000313" key="1">
    <source>
        <dbReference type="EMBL" id="RYR10933.1"/>
    </source>
</evidence>
<protein>
    <submittedName>
        <fullName evidence="1">Uncharacterized protein</fullName>
    </submittedName>
</protein>
<organism evidence="1 2">
    <name type="scientific">Arachis hypogaea</name>
    <name type="common">Peanut</name>
    <dbReference type="NCBI Taxonomy" id="3818"/>
    <lineage>
        <taxon>Eukaryota</taxon>
        <taxon>Viridiplantae</taxon>
        <taxon>Streptophyta</taxon>
        <taxon>Embryophyta</taxon>
        <taxon>Tracheophyta</taxon>
        <taxon>Spermatophyta</taxon>
        <taxon>Magnoliopsida</taxon>
        <taxon>eudicotyledons</taxon>
        <taxon>Gunneridae</taxon>
        <taxon>Pentapetalae</taxon>
        <taxon>rosids</taxon>
        <taxon>fabids</taxon>
        <taxon>Fabales</taxon>
        <taxon>Fabaceae</taxon>
        <taxon>Papilionoideae</taxon>
        <taxon>50 kb inversion clade</taxon>
        <taxon>dalbergioids sensu lato</taxon>
        <taxon>Dalbergieae</taxon>
        <taxon>Pterocarpus clade</taxon>
        <taxon>Arachis</taxon>
    </lineage>
</organism>
<dbReference type="AlphaFoldDB" id="A0A444Z9S2"/>
<proteinExistence type="predicted"/>
<accession>A0A444Z9S2</accession>
<name>A0A444Z9S2_ARAHY</name>
<dbReference type="EMBL" id="SDMP01000015">
    <property type="protein sequence ID" value="RYR10933.1"/>
    <property type="molecule type" value="Genomic_DNA"/>
</dbReference>
<comment type="caution">
    <text evidence="1">The sequence shown here is derived from an EMBL/GenBank/DDBJ whole genome shotgun (WGS) entry which is preliminary data.</text>
</comment>
<keyword evidence="2" id="KW-1185">Reference proteome</keyword>
<evidence type="ECO:0000313" key="2">
    <source>
        <dbReference type="Proteomes" id="UP000289738"/>
    </source>
</evidence>
<sequence length="113" mass="12997">MSQNLHLRGPHGNHQSQFLRPLHEPLRQVLRRPVPANSDVEICAGSIALNGWPHHPNKPLHAELQSPRKLPNLSLRHGPSAPERHVDYRFRRLPVKPLHNLVVHVYTTRVTVR</sequence>
<gene>
    <name evidence="1" type="ORF">Ahy_B05g079416</name>
</gene>